<feature type="transmembrane region" description="Helical" evidence="6">
    <location>
        <begin position="302"/>
        <end position="321"/>
    </location>
</feature>
<dbReference type="GO" id="GO:0005315">
    <property type="term" value="F:phosphate transmembrane transporter activity"/>
    <property type="evidence" value="ECO:0007669"/>
    <property type="project" value="UniProtKB-ARBA"/>
</dbReference>
<gene>
    <name evidence="7" type="ORF">ACFR9U_21090</name>
</gene>
<protein>
    <submittedName>
        <fullName evidence="7">Sodium:phosphate symporter</fullName>
    </submittedName>
</protein>
<feature type="transmembrane region" description="Helical" evidence="6">
    <location>
        <begin position="235"/>
        <end position="262"/>
    </location>
</feature>
<feature type="transmembrane region" description="Helical" evidence="6">
    <location>
        <begin position="132"/>
        <end position="156"/>
    </location>
</feature>
<feature type="transmembrane region" description="Helical" evidence="6">
    <location>
        <begin position="341"/>
        <end position="363"/>
    </location>
</feature>
<dbReference type="AlphaFoldDB" id="A0ABD6CIS0"/>
<feature type="transmembrane region" description="Helical" evidence="6">
    <location>
        <begin position="20"/>
        <end position="43"/>
    </location>
</feature>
<evidence type="ECO:0000256" key="3">
    <source>
        <dbReference type="ARBA" id="ARBA00022692"/>
    </source>
</evidence>
<name>A0ABD6CIS0_9EURY</name>
<evidence type="ECO:0000256" key="5">
    <source>
        <dbReference type="ARBA" id="ARBA00023136"/>
    </source>
</evidence>
<dbReference type="InterPro" id="IPR003841">
    <property type="entry name" value="Na/Pi_transpt"/>
</dbReference>
<evidence type="ECO:0000256" key="4">
    <source>
        <dbReference type="ARBA" id="ARBA00022989"/>
    </source>
</evidence>
<keyword evidence="8" id="KW-1185">Reference proteome</keyword>
<evidence type="ECO:0000256" key="6">
    <source>
        <dbReference type="SAM" id="Phobius"/>
    </source>
</evidence>
<feature type="transmembrane region" description="Helical" evidence="6">
    <location>
        <begin position="274"/>
        <end position="295"/>
    </location>
</feature>
<keyword evidence="2" id="KW-1003">Cell membrane</keyword>
<keyword evidence="4 6" id="KW-1133">Transmembrane helix</keyword>
<proteinExistence type="predicted"/>
<evidence type="ECO:0000313" key="7">
    <source>
        <dbReference type="EMBL" id="MFD1589480.1"/>
    </source>
</evidence>
<sequence length="364" mass="38605">MNWPGQAVVDRVPSSVRLLGATATTIFLFLFAVQLLGTTTTAAAPTLRRLLTRIVVGDSSALGLSWLAAYGLGNGSVVAALALSLFSAGLVSTSELLLMVAGSRLGAAAIVVFIGALDYLQKHRYSLQEGVSMGLLAFLLTHSIYVPVTVIGYLLYPIVTDPARGVGTVPSLESDSLTIFAAATDVVTETIGAAPAFLLAVAILFGSLQLFDRVLGRIETSVIRTHLFRHFERTWLSFAIGLLITTVTTSVAFSLGVIVPLYNRDYVTREELMPYVLGANIGTLFDALLVAVILANPVGVATVLLLLVTATGVTLLALARYEWYAWAIESIDNVLLEDRRAFVAFVVSLVLGPLALVVVPLAVG</sequence>
<organism evidence="7 8">
    <name type="scientific">Halorientalis brevis</name>
    <dbReference type="NCBI Taxonomy" id="1126241"/>
    <lineage>
        <taxon>Archaea</taxon>
        <taxon>Methanobacteriati</taxon>
        <taxon>Methanobacteriota</taxon>
        <taxon>Stenosarchaea group</taxon>
        <taxon>Halobacteria</taxon>
        <taxon>Halobacteriales</taxon>
        <taxon>Haloarculaceae</taxon>
        <taxon>Halorientalis</taxon>
    </lineage>
</organism>
<dbReference type="GO" id="GO:0098660">
    <property type="term" value="P:inorganic ion transmembrane transport"/>
    <property type="evidence" value="ECO:0007669"/>
    <property type="project" value="UniProtKB-ARBA"/>
</dbReference>
<evidence type="ECO:0000256" key="1">
    <source>
        <dbReference type="ARBA" id="ARBA00004651"/>
    </source>
</evidence>
<keyword evidence="5 6" id="KW-0472">Membrane</keyword>
<comment type="caution">
    <text evidence="7">The sequence shown here is derived from an EMBL/GenBank/DDBJ whole genome shotgun (WGS) entry which is preliminary data.</text>
</comment>
<dbReference type="EMBL" id="JBHUDJ010000015">
    <property type="protein sequence ID" value="MFD1589480.1"/>
    <property type="molecule type" value="Genomic_DNA"/>
</dbReference>
<dbReference type="Proteomes" id="UP001597119">
    <property type="component" value="Unassembled WGS sequence"/>
</dbReference>
<reference evidence="7 8" key="1">
    <citation type="journal article" date="2019" name="Int. J. Syst. Evol. Microbiol.">
        <title>The Global Catalogue of Microorganisms (GCM) 10K type strain sequencing project: providing services to taxonomists for standard genome sequencing and annotation.</title>
        <authorList>
            <consortium name="The Broad Institute Genomics Platform"/>
            <consortium name="The Broad Institute Genome Sequencing Center for Infectious Disease"/>
            <person name="Wu L."/>
            <person name="Ma J."/>
        </authorList>
    </citation>
    <scope>NUCLEOTIDE SEQUENCE [LARGE SCALE GENOMIC DNA]</scope>
    <source>
        <strain evidence="7 8">CGMCC 1.12125</strain>
    </source>
</reference>
<evidence type="ECO:0000256" key="2">
    <source>
        <dbReference type="ARBA" id="ARBA00022475"/>
    </source>
</evidence>
<feature type="transmembrane region" description="Helical" evidence="6">
    <location>
        <begin position="64"/>
        <end position="90"/>
    </location>
</feature>
<feature type="transmembrane region" description="Helical" evidence="6">
    <location>
        <begin position="196"/>
        <end position="215"/>
    </location>
</feature>
<dbReference type="Pfam" id="PF02690">
    <property type="entry name" value="Na_Pi_cotrans"/>
    <property type="match status" value="1"/>
</dbReference>
<accession>A0ABD6CIS0</accession>
<dbReference type="GO" id="GO:0005886">
    <property type="term" value="C:plasma membrane"/>
    <property type="evidence" value="ECO:0007669"/>
    <property type="project" value="UniProtKB-SubCell"/>
</dbReference>
<dbReference type="RefSeq" id="WP_247381027.1">
    <property type="nucleotide sequence ID" value="NZ_JALLGV010000009.1"/>
</dbReference>
<feature type="transmembrane region" description="Helical" evidence="6">
    <location>
        <begin position="96"/>
        <end position="120"/>
    </location>
</feature>
<keyword evidence="3 6" id="KW-0812">Transmembrane</keyword>
<evidence type="ECO:0000313" key="8">
    <source>
        <dbReference type="Proteomes" id="UP001597119"/>
    </source>
</evidence>
<comment type="subcellular location">
    <subcellularLocation>
        <location evidence="1">Cell membrane</location>
        <topology evidence="1">Multi-pass membrane protein</topology>
    </subcellularLocation>
</comment>